<evidence type="ECO:0000259" key="1">
    <source>
        <dbReference type="SMART" id="SM01008"/>
    </source>
</evidence>
<accession>A0A1H0CLY2</accession>
<dbReference type="RefSeq" id="WP_090668005.1">
    <property type="nucleotide sequence ID" value="NZ_FNIT01000001.1"/>
</dbReference>
<dbReference type="Gene3D" id="3.30.365.10">
    <property type="entry name" value="Aldehyde oxidase/xanthine dehydrogenase, molybdopterin binding domain"/>
    <property type="match status" value="4"/>
</dbReference>
<dbReference type="GO" id="GO:0016491">
    <property type="term" value="F:oxidoreductase activity"/>
    <property type="evidence" value="ECO:0007669"/>
    <property type="project" value="InterPro"/>
</dbReference>
<proteinExistence type="predicted"/>
<dbReference type="PANTHER" id="PTHR11908">
    <property type="entry name" value="XANTHINE DEHYDROGENASE"/>
    <property type="match status" value="1"/>
</dbReference>
<dbReference type="PANTHER" id="PTHR11908:SF123">
    <property type="entry name" value="ALDEHYDE OXIDOREDUCTASE MOLYBDENUM-BINDING SUBUNIT PAOC"/>
    <property type="match status" value="1"/>
</dbReference>
<dbReference type="Pfam" id="PF02738">
    <property type="entry name" value="MoCoBD_1"/>
    <property type="match status" value="1"/>
</dbReference>
<feature type="domain" description="Aldehyde oxidase/xanthine dehydrogenase a/b hammerhead" evidence="1">
    <location>
        <begin position="40"/>
        <end position="146"/>
    </location>
</feature>
<dbReference type="AlphaFoldDB" id="A0A1H0CLY2"/>
<dbReference type="STRING" id="1166073.SAMN05192530_101370"/>
<dbReference type="OrthoDB" id="8428274at2"/>
<dbReference type="SUPFAM" id="SSF54665">
    <property type="entry name" value="CO dehydrogenase molybdoprotein N-domain-like"/>
    <property type="match status" value="1"/>
</dbReference>
<dbReference type="InterPro" id="IPR037165">
    <property type="entry name" value="AldOxase/xan_DH_Mopterin-bd_sf"/>
</dbReference>
<dbReference type="Pfam" id="PF20256">
    <property type="entry name" value="MoCoBD_2"/>
    <property type="match status" value="1"/>
</dbReference>
<dbReference type="InterPro" id="IPR000674">
    <property type="entry name" value="Ald_Oxase/Xan_DH_a/b"/>
</dbReference>
<organism evidence="2 3">
    <name type="scientific">Aureimonas jatrophae</name>
    <dbReference type="NCBI Taxonomy" id="1166073"/>
    <lineage>
        <taxon>Bacteria</taxon>
        <taxon>Pseudomonadati</taxon>
        <taxon>Pseudomonadota</taxon>
        <taxon>Alphaproteobacteria</taxon>
        <taxon>Hyphomicrobiales</taxon>
        <taxon>Aurantimonadaceae</taxon>
        <taxon>Aureimonas</taxon>
    </lineage>
</organism>
<dbReference type="EMBL" id="FNIT01000001">
    <property type="protein sequence ID" value="SDN58874.1"/>
    <property type="molecule type" value="Genomic_DNA"/>
</dbReference>
<gene>
    <name evidence="2" type="ORF">SAMN05192530_101370</name>
</gene>
<dbReference type="SMART" id="SM01008">
    <property type="entry name" value="Ald_Xan_dh_C"/>
    <property type="match status" value="1"/>
</dbReference>
<sequence>MDTTQNLTMNKPVGETRLDRGVQNVLGKGVDRYEGPLKVSGQATYAYEHKVGQRVAYGYIVTSGIGSGKIKRIDTMAALSTAGVLHVVTDTKTAPRASADPSDPAPTPINGEITHFGQPVAMVVAETFEIARDAAKLVEIEVEPREGRYSIFRERENAIDPGKQTMDSNTLKGNFPKAFEEAEVTFDATYTTPSQSSSAMEPHAAIAEWTDGKLTLHGCYQLVSTNVQQLAKALGISTKDVRIIVPYVGGGFGSKLGIGPESVFASMAAREIGRPVKVALTRQQVYQATSRRSDTIQRVRLGARRDGTITAIAHDTITTNTPGDDFFEPAGISTVFLYAGENRQVTHRKADVNILLSSSMRAPGEAVGMLALENAMDEMAEKLDLDPIEFRRRNEPKEDPQTGLPFSSRRLVECMQVGAERFGWSQRNKVPAQRREGEWLIGMGMASASRKNMTQQSSARVTLLSNGTALIETDMTDIGTGTYTILQQIAGEMLGLPLDKIAVTLGDSALPSASGSGGSWGANSSGSSVYAACQGIVEALAKKLGVSADDLTLKDGTAIGANRQVPLHELLAGEPIAVTGTFKPGSTSNNTHQASYGAHFCEVAVNAVTGETRVRRLLTVATAGRILNEKTATSQCYGGQIFGIGTALTEELVVDERTGLMVNHDLAEYHVPVNADVPDLDVLILEDRDAAASPLAGKGIGELAIAGVGAAITNAIYNACGVRVRDYPMTLDKVLAGLPREPAQRMAAE</sequence>
<protein>
    <submittedName>
        <fullName evidence="2">Xanthine dehydrogenase YagR molybdenum-binding subunit</fullName>
    </submittedName>
</protein>
<dbReference type="Proteomes" id="UP000198793">
    <property type="component" value="Unassembled WGS sequence"/>
</dbReference>
<dbReference type="SUPFAM" id="SSF56003">
    <property type="entry name" value="Molybdenum cofactor-binding domain"/>
    <property type="match status" value="1"/>
</dbReference>
<dbReference type="InterPro" id="IPR046867">
    <property type="entry name" value="AldOxase/xan_DH_MoCoBD2"/>
</dbReference>
<evidence type="ECO:0000313" key="3">
    <source>
        <dbReference type="Proteomes" id="UP000198793"/>
    </source>
</evidence>
<name>A0A1H0CLY2_9HYPH</name>
<evidence type="ECO:0000313" key="2">
    <source>
        <dbReference type="EMBL" id="SDN58874.1"/>
    </source>
</evidence>
<reference evidence="2 3" key="1">
    <citation type="submission" date="2016-10" db="EMBL/GenBank/DDBJ databases">
        <authorList>
            <person name="de Groot N.N."/>
        </authorList>
    </citation>
    <scope>NUCLEOTIDE SEQUENCE [LARGE SCALE GENOMIC DNA]</scope>
    <source>
        <strain evidence="3">L7-484,KACC 16230,DSM 25025</strain>
    </source>
</reference>
<dbReference type="Gene3D" id="3.90.1170.50">
    <property type="entry name" value="Aldehyde oxidase/xanthine dehydrogenase, a/b hammerhead"/>
    <property type="match status" value="1"/>
</dbReference>
<dbReference type="Pfam" id="PF01315">
    <property type="entry name" value="Ald_Xan_dh_C"/>
    <property type="match status" value="1"/>
</dbReference>
<dbReference type="InterPro" id="IPR008274">
    <property type="entry name" value="AldOxase/xan_DH_MoCoBD1"/>
</dbReference>
<dbReference type="InterPro" id="IPR036856">
    <property type="entry name" value="Ald_Oxase/Xan_DH_a/b_sf"/>
</dbReference>
<keyword evidence="3" id="KW-1185">Reference proteome</keyword>
<dbReference type="GO" id="GO:0005506">
    <property type="term" value="F:iron ion binding"/>
    <property type="evidence" value="ECO:0007669"/>
    <property type="project" value="InterPro"/>
</dbReference>
<dbReference type="InterPro" id="IPR016208">
    <property type="entry name" value="Ald_Oxase/xanthine_DH-like"/>
</dbReference>